<proteinExistence type="predicted"/>
<dbReference type="RefSeq" id="WP_369192291.1">
    <property type="nucleotide sequence ID" value="NZ_CP163431.1"/>
</dbReference>
<evidence type="ECO:0000313" key="1">
    <source>
        <dbReference type="EMBL" id="XDQ07513.1"/>
    </source>
</evidence>
<reference evidence="1" key="1">
    <citation type="submission" date="2024-07" db="EMBL/GenBank/DDBJ databases">
        <authorList>
            <person name="Yu S.T."/>
        </authorList>
    </citation>
    <scope>NUCLEOTIDE SEQUENCE</scope>
    <source>
        <strain evidence="1">R08</strain>
    </source>
</reference>
<dbReference type="EMBL" id="CP163431">
    <property type="protein sequence ID" value="XDQ07513.1"/>
    <property type="molecule type" value="Genomic_DNA"/>
</dbReference>
<sequence>MIWYQEDYRDDVVLTLRAQHYLAPQPTRTARSNRAHHRLSSETVRTAFFAAA</sequence>
<accession>A0AB39MN29</accession>
<protein>
    <submittedName>
        <fullName evidence="1">Uncharacterized protein</fullName>
    </submittedName>
</protein>
<organism evidence="1">
    <name type="scientific">Streptomyces sp. R08</name>
    <dbReference type="NCBI Taxonomy" id="3238624"/>
    <lineage>
        <taxon>Bacteria</taxon>
        <taxon>Bacillati</taxon>
        <taxon>Actinomycetota</taxon>
        <taxon>Actinomycetes</taxon>
        <taxon>Kitasatosporales</taxon>
        <taxon>Streptomycetaceae</taxon>
        <taxon>Streptomyces</taxon>
    </lineage>
</organism>
<name>A0AB39MN29_9ACTN</name>
<dbReference type="AlphaFoldDB" id="A0AB39MN29"/>
<gene>
    <name evidence="1" type="ORF">AB5J58_48325</name>
</gene>